<dbReference type="InterPro" id="IPR029033">
    <property type="entry name" value="His_PPase_superfam"/>
</dbReference>
<protein>
    <submittedName>
        <fullName evidence="1">Histidine phosphatase family protein</fullName>
    </submittedName>
</protein>
<proteinExistence type="predicted"/>
<gene>
    <name evidence="1" type="ORF">QT711_11960</name>
</gene>
<dbReference type="Proteomes" id="UP001282284">
    <property type="component" value="Unassembled WGS sequence"/>
</dbReference>
<organism evidence="1 2">
    <name type="scientific">Sporosarcina saromensis</name>
    <dbReference type="NCBI Taxonomy" id="359365"/>
    <lineage>
        <taxon>Bacteria</taxon>
        <taxon>Bacillati</taxon>
        <taxon>Bacillota</taxon>
        <taxon>Bacilli</taxon>
        <taxon>Bacillales</taxon>
        <taxon>Caryophanaceae</taxon>
        <taxon>Sporosarcina</taxon>
    </lineage>
</organism>
<keyword evidence="2" id="KW-1185">Reference proteome</keyword>
<evidence type="ECO:0000313" key="2">
    <source>
        <dbReference type="Proteomes" id="UP001282284"/>
    </source>
</evidence>
<dbReference type="InterPro" id="IPR013078">
    <property type="entry name" value="His_Pase_superF_clade-1"/>
</dbReference>
<name>A0ABU4GC56_9BACL</name>
<evidence type="ECO:0000313" key="1">
    <source>
        <dbReference type="EMBL" id="MDW0113903.1"/>
    </source>
</evidence>
<reference evidence="1 2" key="1">
    <citation type="submission" date="2023-06" db="EMBL/GenBank/DDBJ databases">
        <title>Sporosarcina sp. nov., isolated from Korean traditional fermented seafood 'Jeotgal'.</title>
        <authorList>
            <person name="Yang A.I."/>
            <person name="Shin N.-R."/>
        </authorList>
    </citation>
    <scope>NUCLEOTIDE SEQUENCE [LARGE SCALE GENOMIC DNA]</scope>
    <source>
        <strain evidence="1 2">KCTC13119</strain>
    </source>
</reference>
<dbReference type="SUPFAM" id="SSF53254">
    <property type="entry name" value="Phosphoglycerate mutase-like"/>
    <property type="match status" value="1"/>
</dbReference>
<dbReference type="EMBL" id="JAUBDI010000011">
    <property type="protein sequence ID" value="MDW0113903.1"/>
    <property type="molecule type" value="Genomic_DNA"/>
</dbReference>
<dbReference type="RefSeq" id="WP_317944563.1">
    <property type="nucleotide sequence ID" value="NZ_JAUBDI010000011.1"/>
</dbReference>
<dbReference type="Gene3D" id="3.40.50.1240">
    <property type="entry name" value="Phosphoglycerate mutase-like"/>
    <property type="match status" value="1"/>
</dbReference>
<accession>A0ABU4GC56</accession>
<comment type="caution">
    <text evidence="1">The sequence shown here is derived from an EMBL/GenBank/DDBJ whole genome shotgun (WGS) entry which is preliminary data.</text>
</comment>
<sequence length="124" mass="14436">MARPHTLYLIRHLPTAGNRAKKYIGWTDEPIEPIAEPETFRLSGMQQNIVYGSDLRRARQSANLFLPHAIFHEDRRFRECHFGDFEGKTYAPTLNKIRTTEIGLIIRFNMHQEAERGLRTLESG</sequence>
<dbReference type="Pfam" id="PF00300">
    <property type="entry name" value="His_Phos_1"/>
    <property type="match status" value="1"/>
</dbReference>